<dbReference type="EMBL" id="CCKQ01015303">
    <property type="protein sequence ID" value="CDW87124.1"/>
    <property type="molecule type" value="Genomic_DNA"/>
</dbReference>
<gene>
    <name evidence="3" type="primary">Contig5007.g5360</name>
    <name evidence="3" type="ORF">STYLEM_16226</name>
</gene>
<organism evidence="3 4">
    <name type="scientific">Stylonychia lemnae</name>
    <name type="common">Ciliate</name>
    <dbReference type="NCBI Taxonomy" id="5949"/>
    <lineage>
        <taxon>Eukaryota</taxon>
        <taxon>Sar</taxon>
        <taxon>Alveolata</taxon>
        <taxon>Ciliophora</taxon>
        <taxon>Intramacronucleata</taxon>
        <taxon>Spirotrichea</taxon>
        <taxon>Stichotrichia</taxon>
        <taxon>Sporadotrichida</taxon>
        <taxon>Oxytrichidae</taxon>
        <taxon>Stylonychinae</taxon>
        <taxon>Stylonychia</taxon>
    </lineage>
</organism>
<keyword evidence="2" id="KW-1133">Transmembrane helix</keyword>
<feature type="region of interest" description="Disordered" evidence="1">
    <location>
        <begin position="277"/>
        <end position="296"/>
    </location>
</feature>
<protein>
    <submittedName>
        <fullName evidence="3">Uncharacterized protein</fullName>
    </submittedName>
</protein>
<feature type="transmembrane region" description="Helical" evidence="2">
    <location>
        <begin position="130"/>
        <end position="150"/>
    </location>
</feature>
<keyword evidence="4" id="KW-1185">Reference proteome</keyword>
<sequence>MKVYSQLVKRLASQNHYSKFVTAHNLCFSSENNPKSSMTKEQMKKDLMEGSHFETELLRRKKVVTTPTDEEIKKQEELEQEAAAQALSEIYDEQQVKEVLDKIKESGVTEYKIFEIQPEALKKIQFYKNILFFVNIPMILGIPALTELGFLDHKPNAKTIFAILHLTDFFLCFNSIIIYSTLQRLVSAIYYMPQENKILVKQWSAKLLGLKDLTFDPKDLIRIRKQSFNPFIGYKSVHDNNVKLGTESIGLWHDRKLFDSMIFREVKRRVVRPIRKGPVSSGVQTGSQQKSEDKKE</sequence>
<proteinExistence type="predicted"/>
<keyword evidence="2" id="KW-0472">Membrane</keyword>
<dbReference type="InParanoid" id="A0A078AY84"/>
<dbReference type="Proteomes" id="UP000039865">
    <property type="component" value="Unassembled WGS sequence"/>
</dbReference>
<reference evidence="3 4" key="1">
    <citation type="submission" date="2014-06" db="EMBL/GenBank/DDBJ databases">
        <authorList>
            <person name="Swart Estienne"/>
        </authorList>
    </citation>
    <scope>NUCLEOTIDE SEQUENCE [LARGE SCALE GENOMIC DNA]</scope>
    <source>
        <strain evidence="3 4">130c</strain>
    </source>
</reference>
<keyword evidence="2" id="KW-0812">Transmembrane</keyword>
<dbReference type="OrthoDB" id="10494875at2759"/>
<dbReference type="AlphaFoldDB" id="A0A078AY84"/>
<evidence type="ECO:0000313" key="3">
    <source>
        <dbReference type="EMBL" id="CDW87124.1"/>
    </source>
</evidence>
<name>A0A078AY84_STYLE</name>
<evidence type="ECO:0000256" key="2">
    <source>
        <dbReference type="SAM" id="Phobius"/>
    </source>
</evidence>
<accession>A0A078AY84</accession>
<evidence type="ECO:0000256" key="1">
    <source>
        <dbReference type="SAM" id="MobiDB-lite"/>
    </source>
</evidence>
<evidence type="ECO:0000313" key="4">
    <source>
        <dbReference type="Proteomes" id="UP000039865"/>
    </source>
</evidence>
<feature type="transmembrane region" description="Helical" evidence="2">
    <location>
        <begin position="162"/>
        <end position="182"/>
    </location>
</feature>